<sequence length="328" mass="34771">MSSGNSFWAPPVNTDLRAETPCALALEIEERLVRLDRRGMGWLRSAWQTGYLETAVRSMLRHRARVLIISGFPVGDTFETDGPAGALLLASAMKRLGSEVAVLGAPGFLSQLGQAAALLNLEREVLGARDKLAEGGDPASWLHTAVGHFRPTLVVFVEVPGVTADGNHYNMRRQNISDRTHGWEALLSLCSCPSLAFADGGNELGMGAVGTALQQLDIEPAVSATDQLVIADVSNWGVYGAVALASAYMDRDLFPELSLWQLLEALNVSGIVDGVTGAATPTEDGLPADHGQSLIDELRHLIGSNSDTLDSAKPPTIATPALIPESIS</sequence>
<gene>
    <name evidence="2" type="ORF">AUP74_02828</name>
</gene>
<evidence type="ECO:0000313" key="3">
    <source>
        <dbReference type="Proteomes" id="UP000095672"/>
    </source>
</evidence>
<dbReference type="PANTHER" id="PTHR32022">
    <property type="entry name" value="D-GLUTAMATE CYCLASE, MITOCHONDRIAL"/>
    <property type="match status" value="1"/>
</dbReference>
<dbReference type="PATRIC" id="fig|1769779.3.peg.2823"/>
<dbReference type="Proteomes" id="UP000095672">
    <property type="component" value="Chromosome"/>
</dbReference>
<dbReference type="STRING" id="1769779.AUP74_02828"/>
<proteinExistence type="predicted"/>
<dbReference type="AlphaFoldDB" id="A0A1C9WAQ9"/>
<accession>A0A1C9WAQ9</accession>
<keyword evidence="3" id="KW-1185">Reference proteome</keyword>
<dbReference type="Pfam" id="PF14336">
    <property type="entry name" value="GLUCM-like_C"/>
    <property type="match status" value="1"/>
</dbReference>
<dbReference type="InterPro" id="IPR025504">
    <property type="entry name" value="GLUCM_C"/>
</dbReference>
<feature type="domain" description="D-glutamate cyclase-like C-terminal" evidence="1">
    <location>
        <begin position="32"/>
        <end position="299"/>
    </location>
</feature>
<reference evidence="3" key="1">
    <citation type="submission" date="2016-01" db="EMBL/GenBank/DDBJ databases">
        <title>Complete genome sequence of Microbulbifer sp. CCB-MM1, a halophile isolated from Matang Mangrove Forest, Perak.</title>
        <authorList>
            <person name="Moh T.H."/>
            <person name="Dinesh B."/>
            <person name="Lau N.-S."/>
            <person name="Go F."/>
            <person name="Alexander Chong S.-C."/>
        </authorList>
    </citation>
    <scope>NUCLEOTIDE SEQUENCE [LARGE SCALE GENOMIC DNA]</scope>
    <source>
        <strain evidence="3">CCB-MM1</strain>
    </source>
</reference>
<dbReference type="KEGG" id="micc:AUP74_02828"/>
<evidence type="ECO:0000259" key="1">
    <source>
        <dbReference type="Pfam" id="PF14336"/>
    </source>
</evidence>
<dbReference type="Gene3D" id="3.90.1640.20">
    <property type="entry name" value="TON_0340"/>
    <property type="match status" value="1"/>
</dbReference>
<evidence type="ECO:0000313" key="2">
    <source>
        <dbReference type="EMBL" id="AOS98223.1"/>
    </source>
</evidence>
<dbReference type="EMBL" id="CP014143">
    <property type="protein sequence ID" value="AOS98223.1"/>
    <property type="molecule type" value="Genomic_DNA"/>
</dbReference>
<name>A0A1C9WAQ9_9GAMM</name>
<dbReference type="PANTHER" id="PTHR32022:SF10">
    <property type="entry name" value="D-GLUTAMATE CYCLASE, MITOCHONDRIAL"/>
    <property type="match status" value="1"/>
</dbReference>
<protein>
    <recommendedName>
        <fullName evidence="1">D-glutamate cyclase-like C-terminal domain-containing protein</fullName>
    </recommendedName>
</protein>
<organism evidence="2 3">
    <name type="scientific">Microbulbifer aggregans</name>
    <dbReference type="NCBI Taxonomy" id="1769779"/>
    <lineage>
        <taxon>Bacteria</taxon>
        <taxon>Pseudomonadati</taxon>
        <taxon>Pseudomonadota</taxon>
        <taxon>Gammaproteobacteria</taxon>
        <taxon>Cellvibrionales</taxon>
        <taxon>Microbulbiferaceae</taxon>
        <taxon>Microbulbifer</taxon>
    </lineage>
</organism>